<keyword evidence="4" id="KW-1185">Reference proteome</keyword>
<feature type="repeat" description="PPR" evidence="2">
    <location>
        <begin position="312"/>
        <end position="346"/>
    </location>
</feature>
<evidence type="ECO:0000256" key="1">
    <source>
        <dbReference type="ARBA" id="ARBA00022737"/>
    </source>
</evidence>
<organism evidence="3 4">
    <name type="scientific">Spirodela intermedia</name>
    <name type="common">Intermediate duckweed</name>
    <dbReference type="NCBI Taxonomy" id="51605"/>
    <lineage>
        <taxon>Eukaryota</taxon>
        <taxon>Viridiplantae</taxon>
        <taxon>Streptophyta</taxon>
        <taxon>Embryophyta</taxon>
        <taxon>Tracheophyta</taxon>
        <taxon>Spermatophyta</taxon>
        <taxon>Magnoliopsida</taxon>
        <taxon>Liliopsida</taxon>
        <taxon>Araceae</taxon>
        <taxon>Lemnoideae</taxon>
        <taxon>Spirodela</taxon>
    </lineage>
</organism>
<feature type="repeat" description="PPR" evidence="2">
    <location>
        <begin position="563"/>
        <end position="597"/>
    </location>
</feature>
<feature type="repeat" description="PPR" evidence="2">
    <location>
        <begin position="648"/>
        <end position="682"/>
    </location>
</feature>
<feature type="repeat" description="PPR" evidence="2">
    <location>
        <begin position="930"/>
        <end position="964"/>
    </location>
</feature>
<sequence length="1011" mass="112534">MSRRGAAIAVSQSLGYLVSPKARSGRAHLLPPSALGHRLYFFSSSCADDDLSGLNEADFAFPPEGRRLRRHGQCQGGLSAKDFAFLHDTVKDVGGKASRSPSIDPGGSREAAIAISEVIRSARDVFDDKTQSFLRQFRGKLDGPLVSEVLRLVEDPELAVRFFIWAGRQIGYQHNHGTCELLLEILGSRRSSRIPEKFLREVGEDDREVLGRLLNVLVLKCCRRGLWNEALEELGRLKDWGYKPTRTTYNALIQVLLKAERLDSAFLVHLEMSRSGLFMDSVTMGYFACSLCKEGRWVEALNIIEKEDFTPDTDLYTKMIQGLVEASLFEEAMGFLDRMRSVSCLPNVGTYRTLLSGFLRKGQLGWCKRIIKMMMMEGCHPSSSLFNSLVHAYCSSGDYSYAYKLFKKMSSCACGPGYITYNIFIGSICSSGDSPSSEKFEMAEKAYKEMLDAGFVLNKVNAGNYAQCLCAFGKFRAAFSVIKEMMNKGFVPDAGTYGRVIEFLCQAHKVEEALLLFEEMKENGVTPDVYTYTILIDSFCKVGLIQQARDWFDGMMRDGCTPNVVTYTALLHGYLKSMRLVEANELFQAMVSAGCEPNVVTYTALIDGLCKAGEIDKACQVYTRMRGNGGVKGDDVFVGGDAHKIKPNVFTYGALVDGLCKANKVAEAHELLDAMSLSGCEPNHEVYDALIDGFCKIGKLDKAQEVFTKMAARGYTPNVYTYSSLIDRLFKDGRLDLVLKVLSSMLEESCPPNVVTYTEMIDGLCKLGKVEEAHRLLLMMEEKGCDPNVVTYTAMINGFGKAGLVKRSLELLTQMTAKGCAPNFVTYRVLISHCCASGLLDEARGFLEEMKQTHWPRYVSGYKKVIQGFSREFLSLHGLMEEMPASGPVPLLPAYCLLIDRLNKAGRLEAALELHRELLSSSSIYTGYRNKDLYCSLIEALCMTFKLEEALRLYAEVTRSGAVPEFSVFFGIIKGLFMANKWDEALQISYSLCYMVRCNSLSLSLRLTSLS</sequence>
<dbReference type="InterPro" id="IPR002885">
    <property type="entry name" value="PPR_rpt"/>
</dbReference>
<dbReference type="PROSITE" id="PS51375">
    <property type="entry name" value="PPR"/>
    <property type="match status" value="15"/>
</dbReference>
<feature type="repeat" description="PPR" evidence="2">
    <location>
        <begin position="528"/>
        <end position="562"/>
    </location>
</feature>
<dbReference type="InterPro" id="IPR011990">
    <property type="entry name" value="TPR-like_helical_dom_sf"/>
</dbReference>
<dbReference type="SUPFAM" id="SSF81901">
    <property type="entry name" value="HCP-like"/>
    <property type="match status" value="1"/>
</dbReference>
<feature type="repeat" description="PPR" evidence="2">
    <location>
        <begin position="788"/>
        <end position="822"/>
    </location>
</feature>
<evidence type="ECO:0000313" key="4">
    <source>
        <dbReference type="Proteomes" id="UP000663760"/>
    </source>
</evidence>
<dbReference type="PANTHER" id="PTHR47942">
    <property type="entry name" value="TETRATRICOPEPTIDE REPEAT (TPR)-LIKE SUPERFAMILY PROTEIN-RELATED"/>
    <property type="match status" value="1"/>
</dbReference>
<feature type="repeat" description="PPR" evidence="2">
    <location>
        <begin position="753"/>
        <end position="787"/>
    </location>
</feature>
<feature type="repeat" description="PPR" evidence="2">
    <location>
        <begin position="245"/>
        <end position="279"/>
    </location>
</feature>
<dbReference type="OrthoDB" id="185373at2759"/>
<feature type="repeat" description="PPR" evidence="2">
    <location>
        <begin position="823"/>
        <end position="857"/>
    </location>
</feature>
<evidence type="ECO:0000313" key="3">
    <source>
        <dbReference type="EMBL" id="CAA7400465.1"/>
    </source>
</evidence>
<gene>
    <name evidence="3" type="ORF">SI8410_08011143</name>
</gene>
<dbReference type="Gene3D" id="1.25.40.10">
    <property type="entry name" value="Tetratricopeptide repeat domain"/>
    <property type="match status" value="7"/>
</dbReference>
<name>A0A7I8KU07_SPIIN</name>
<feature type="repeat" description="PPR" evidence="2">
    <location>
        <begin position="718"/>
        <end position="752"/>
    </location>
</feature>
<dbReference type="AlphaFoldDB" id="A0A7I8KU07"/>
<accession>A0A7I8KU07</accession>
<reference evidence="3" key="1">
    <citation type="submission" date="2020-02" db="EMBL/GenBank/DDBJ databases">
        <authorList>
            <person name="Scholz U."/>
            <person name="Mascher M."/>
            <person name="Fiebig A."/>
        </authorList>
    </citation>
    <scope>NUCLEOTIDE SEQUENCE</scope>
</reference>
<keyword evidence="1" id="KW-0677">Repeat</keyword>
<dbReference type="InterPro" id="IPR051222">
    <property type="entry name" value="PPR/CCM1_RNA-binding"/>
</dbReference>
<feature type="repeat" description="PPR" evidence="2">
    <location>
        <begin position="382"/>
        <end position="416"/>
    </location>
</feature>
<dbReference type="Pfam" id="PF12854">
    <property type="entry name" value="PPR_1"/>
    <property type="match status" value="2"/>
</dbReference>
<dbReference type="NCBIfam" id="TIGR00756">
    <property type="entry name" value="PPR"/>
    <property type="match status" value="15"/>
</dbReference>
<dbReference type="Proteomes" id="UP000663760">
    <property type="component" value="Chromosome 8"/>
</dbReference>
<feature type="repeat" description="PPR" evidence="2">
    <location>
        <begin position="493"/>
        <end position="527"/>
    </location>
</feature>
<dbReference type="Pfam" id="PF13041">
    <property type="entry name" value="PPR_2"/>
    <property type="match status" value="6"/>
</dbReference>
<dbReference type="Pfam" id="PF01535">
    <property type="entry name" value="PPR"/>
    <property type="match status" value="4"/>
</dbReference>
<dbReference type="EMBL" id="LR746271">
    <property type="protein sequence ID" value="CAA7400465.1"/>
    <property type="molecule type" value="Genomic_DNA"/>
</dbReference>
<feature type="repeat" description="PPR" evidence="2">
    <location>
        <begin position="598"/>
        <end position="632"/>
    </location>
</feature>
<feature type="repeat" description="PPR" evidence="2">
    <location>
        <begin position="347"/>
        <end position="381"/>
    </location>
</feature>
<protein>
    <submittedName>
        <fullName evidence="3">Uncharacterized protein</fullName>
    </submittedName>
</protein>
<evidence type="ECO:0000256" key="2">
    <source>
        <dbReference type="PROSITE-ProRule" id="PRU00708"/>
    </source>
</evidence>
<feature type="repeat" description="PPR" evidence="2">
    <location>
        <begin position="683"/>
        <end position="717"/>
    </location>
</feature>
<proteinExistence type="predicted"/>
<dbReference type="PANTHER" id="PTHR47942:SF16">
    <property type="entry name" value="PENTATRICOPEPTIDE REPEAT DOMAIN CONTAINING PROTEIN-RELATED"/>
    <property type="match status" value="1"/>
</dbReference>